<keyword evidence="8" id="KW-0479">Metal-binding</keyword>
<feature type="binding site" evidence="8">
    <location>
        <position position="317"/>
    </location>
    <ligand>
        <name>Na(+)</name>
        <dbReference type="ChEBI" id="CHEBI:29101"/>
        <label>1</label>
    </ligand>
</feature>
<feature type="binding site" evidence="8">
    <location>
        <position position="653"/>
    </location>
    <ligand>
        <name>Na(+)</name>
        <dbReference type="ChEBI" id="CHEBI:29101"/>
        <label>1</label>
    </ligand>
</feature>
<feature type="transmembrane region" description="Helical" evidence="12">
    <location>
        <begin position="686"/>
        <end position="711"/>
    </location>
</feature>
<evidence type="ECO:0000256" key="5">
    <source>
        <dbReference type="ARBA" id="ARBA00022847"/>
    </source>
</evidence>
<dbReference type="InterPro" id="IPR037272">
    <property type="entry name" value="SNS_sf"/>
</dbReference>
<dbReference type="PANTHER" id="PTHR11616:SF303">
    <property type="entry name" value="SODIUM- AND CHLORIDE-DEPENDENT GABA TRANSPORTER INE"/>
    <property type="match status" value="1"/>
</dbReference>
<evidence type="ECO:0000256" key="12">
    <source>
        <dbReference type="SAM" id="Phobius"/>
    </source>
</evidence>
<feature type="transmembrane region" description="Helical" evidence="12">
    <location>
        <begin position="380"/>
        <end position="408"/>
    </location>
</feature>
<keyword evidence="7 12" id="KW-0472">Membrane</keyword>
<dbReference type="EMBL" id="JARGDH010000003">
    <property type="protein sequence ID" value="KAL0272238.1"/>
    <property type="molecule type" value="Genomic_DNA"/>
</dbReference>
<feature type="transmembrane region" description="Helical" evidence="12">
    <location>
        <begin position="545"/>
        <end position="570"/>
    </location>
</feature>
<proteinExistence type="inferred from homology"/>
<evidence type="ECO:0000256" key="10">
    <source>
        <dbReference type="RuleBase" id="RU003732"/>
    </source>
</evidence>
<feature type="binding site" evidence="8">
    <location>
        <position position="657"/>
    </location>
    <ligand>
        <name>Na(+)</name>
        <dbReference type="ChEBI" id="CHEBI:29101"/>
        <label>1</label>
    </ligand>
</feature>
<dbReference type="PROSITE" id="PS50267">
    <property type="entry name" value="NA_NEUROTRAN_SYMP_3"/>
    <property type="match status" value="1"/>
</dbReference>
<feature type="transmembrane region" description="Helical" evidence="12">
    <location>
        <begin position="758"/>
        <end position="780"/>
    </location>
</feature>
<dbReference type="PANTHER" id="PTHR11616">
    <property type="entry name" value="SODIUM/CHLORIDE DEPENDENT TRANSPORTER"/>
    <property type="match status" value="1"/>
</dbReference>
<dbReference type="GO" id="GO:0005886">
    <property type="term" value="C:plasma membrane"/>
    <property type="evidence" value="ECO:0007669"/>
    <property type="project" value="TreeGrafter"/>
</dbReference>
<evidence type="ECO:0000256" key="7">
    <source>
        <dbReference type="ARBA" id="ARBA00023136"/>
    </source>
</evidence>
<dbReference type="GO" id="GO:0046872">
    <property type="term" value="F:metal ion binding"/>
    <property type="evidence" value="ECO:0007669"/>
    <property type="project" value="UniProtKB-KW"/>
</dbReference>
<feature type="compositionally biased region" description="Basic and acidic residues" evidence="11">
    <location>
        <begin position="82"/>
        <end position="93"/>
    </location>
</feature>
<comment type="subcellular location">
    <subcellularLocation>
        <location evidence="1">Membrane</location>
        <topology evidence="1">Multi-pass membrane protein</topology>
    </subcellularLocation>
</comment>
<keyword evidence="8" id="KW-0915">Sodium</keyword>
<feature type="transmembrane region" description="Helical" evidence="12">
    <location>
        <begin position="500"/>
        <end position="520"/>
    </location>
</feature>
<dbReference type="EMBL" id="JARGDH010000003">
    <property type="protein sequence ID" value="KAL0272239.1"/>
    <property type="molecule type" value="Genomic_DNA"/>
</dbReference>
<dbReference type="PROSITE" id="PS00610">
    <property type="entry name" value="NA_NEUROTRAN_SYMP_1"/>
    <property type="match status" value="1"/>
</dbReference>
<dbReference type="GO" id="GO:0005283">
    <property type="term" value="F:amino acid:sodium symporter activity"/>
    <property type="evidence" value="ECO:0007669"/>
    <property type="project" value="TreeGrafter"/>
</dbReference>
<comment type="similarity">
    <text evidence="2 10">Belongs to the sodium:neurotransmitter symporter (SNF) (TC 2.A.22) family.</text>
</comment>
<dbReference type="GO" id="GO:0089718">
    <property type="term" value="P:amino acid import across plasma membrane"/>
    <property type="evidence" value="ECO:0007669"/>
    <property type="project" value="TreeGrafter"/>
</dbReference>
<feature type="binding site" evidence="8">
    <location>
        <position position="314"/>
    </location>
    <ligand>
        <name>Na(+)</name>
        <dbReference type="ChEBI" id="CHEBI:29101"/>
        <label>1</label>
    </ligand>
</feature>
<evidence type="ECO:0000256" key="3">
    <source>
        <dbReference type="ARBA" id="ARBA00022448"/>
    </source>
</evidence>
<feature type="disulfide bond" evidence="9">
    <location>
        <begin position="420"/>
        <end position="429"/>
    </location>
</feature>
<feature type="region of interest" description="Disordered" evidence="11">
    <location>
        <begin position="126"/>
        <end position="157"/>
    </location>
</feature>
<evidence type="ECO:0000256" key="1">
    <source>
        <dbReference type="ARBA" id="ARBA00004141"/>
    </source>
</evidence>
<keyword evidence="4 10" id="KW-0812">Transmembrane</keyword>
<evidence type="ECO:0000256" key="6">
    <source>
        <dbReference type="ARBA" id="ARBA00022989"/>
    </source>
</evidence>
<name>A0AAW2HQP8_9NEOP</name>
<evidence type="ECO:0000256" key="4">
    <source>
        <dbReference type="ARBA" id="ARBA00022692"/>
    </source>
</evidence>
<gene>
    <name evidence="13" type="ORF">PYX00_005295</name>
</gene>
<dbReference type="Pfam" id="PF00209">
    <property type="entry name" value="SNF"/>
    <property type="match status" value="1"/>
</dbReference>
<keyword evidence="9" id="KW-1015">Disulfide bond</keyword>
<feature type="transmembrane region" description="Helical" evidence="12">
    <location>
        <begin position="582"/>
        <end position="603"/>
    </location>
</feature>
<feature type="transmembrane region" description="Helical" evidence="12">
    <location>
        <begin position="641"/>
        <end position="666"/>
    </location>
</feature>
<dbReference type="InterPro" id="IPR000175">
    <property type="entry name" value="Na/ntran_symport"/>
</dbReference>
<feature type="binding site" evidence="8">
    <location>
        <position position="588"/>
    </location>
    <ligand>
        <name>Na(+)</name>
        <dbReference type="ChEBI" id="CHEBI:29101"/>
        <label>1</label>
    </ligand>
</feature>
<accession>A0AAW2HQP8</accession>
<evidence type="ECO:0000256" key="11">
    <source>
        <dbReference type="SAM" id="MobiDB-lite"/>
    </source>
</evidence>
<feature type="transmembrane region" description="Helical" evidence="12">
    <location>
        <begin position="800"/>
        <end position="822"/>
    </location>
</feature>
<feature type="transmembrane region" description="Helical" evidence="12">
    <location>
        <begin position="338"/>
        <end position="359"/>
    </location>
</feature>
<evidence type="ECO:0000256" key="8">
    <source>
        <dbReference type="PIRSR" id="PIRSR600175-1"/>
    </source>
</evidence>
<keyword evidence="5 10" id="KW-0769">Symport</keyword>
<keyword evidence="6 12" id="KW-1133">Transmembrane helix</keyword>
<feature type="transmembrane region" description="Helical" evidence="12">
    <location>
        <begin position="717"/>
        <end position="738"/>
    </location>
</feature>
<keyword evidence="3 10" id="KW-0813">Transport</keyword>
<feature type="compositionally biased region" description="Basic and acidic residues" evidence="11">
    <location>
        <begin position="64"/>
        <end position="74"/>
    </location>
</feature>
<organism evidence="13">
    <name type="scientific">Menopon gallinae</name>
    <name type="common">poultry shaft louse</name>
    <dbReference type="NCBI Taxonomy" id="328185"/>
    <lineage>
        <taxon>Eukaryota</taxon>
        <taxon>Metazoa</taxon>
        <taxon>Ecdysozoa</taxon>
        <taxon>Arthropoda</taxon>
        <taxon>Hexapoda</taxon>
        <taxon>Insecta</taxon>
        <taxon>Pterygota</taxon>
        <taxon>Neoptera</taxon>
        <taxon>Paraneoptera</taxon>
        <taxon>Psocodea</taxon>
        <taxon>Troctomorpha</taxon>
        <taxon>Phthiraptera</taxon>
        <taxon>Amblycera</taxon>
        <taxon>Menoponidae</taxon>
        <taxon>Menopon</taxon>
    </lineage>
</organism>
<evidence type="ECO:0000313" key="13">
    <source>
        <dbReference type="EMBL" id="KAL0272239.1"/>
    </source>
</evidence>
<feature type="transmembrane region" description="Helical" evidence="12">
    <location>
        <begin position="471"/>
        <end position="488"/>
    </location>
</feature>
<sequence>MNGPERKIGNGVIDKCKKSEKIGGEPNTFKALDESLGELYTSLNYLNRLEKSQPRVPAFLPEEAEYHELDKSLEDLDDEDGKNDAKPCEKGKESSQCGEKPAKALRRNREELGLGNREAMRLSLKVNGNRPGTPTFRGTSSNYSDADSGIGTSTPTKRISDLMGANFMRMNSDNDDDSLASPKILRGTPTRSHRSYNYEADYSQRKTASLRSNASLNIDRYLNRLTPNSELRISTATSMRSLTIPMGSTDGRKIIKRSETSPEELLNLSAKQYEDDYSSRASFQRSLTGSFDDSRSPRRAEWANRAQFILACVGYSVGLGNIWRFPYVCYKSGGGAFLVPYVLAFFVCGIPLLYMELAVGQLTRRGPIGALGKLCPILKGAGLSSVVISFIMSTYYNVIIAYTVYYLFSALNSKLPWSHCDSPWNTDNCWLPALTLEQNISKPDESRTPSQEFYDNKVLQITSGLEVLGKFRWELVACLIVSWILVYFSIWKSVKSSGKVIYITATLPYVIVLAFAVRSVTLEGADVGLKYLFKPQWDLLSDAKVWINAVGQVFNSIGLAFGTIISFASYKKPNNRILVDTITVSCVNAVTSLLVAIFAFATIGNIATEQRTSVHDVITDGPGLVFVVYPEAMAKMPASQIWALLFFTMLFCLGLNSQFAIVEVVVTAIQDGFPNWIRKNFGGHEILVLVVCIVSFVSGLPNVFQGGIFFFQLIDHFAASISIMYLSFFELIAISWFYGCRRLRNGIKEMTGETPSIYFMFCWCIAAPTFIFAVWVFSLIDYEPPTYRNGEYKYPQWAELLGWGIASLSLACIPVFAIYVYFSAEGKNFYQKIKNGVKPRLYMCDVCNEEICEHFLRDGDRELDNLITEKESPTIIGH</sequence>
<feature type="binding site" evidence="8">
    <location>
        <position position="556"/>
    </location>
    <ligand>
        <name>Na(+)</name>
        <dbReference type="ChEBI" id="CHEBI:29101"/>
        <label>1</label>
    </ligand>
</feature>
<dbReference type="PRINTS" id="PR00176">
    <property type="entry name" value="NANEUSMPORT"/>
</dbReference>
<dbReference type="AlphaFoldDB" id="A0AAW2HQP8"/>
<feature type="region of interest" description="Disordered" evidence="11">
    <location>
        <begin position="59"/>
        <end position="102"/>
    </location>
</feature>
<reference evidence="13" key="1">
    <citation type="journal article" date="2024" name="Gigascience">
        <title>Chromosome-level genome of the poultry shaft louse Menopon gallinae provides insight into the host-switching and adaptive evolution of parasitic lice.</title>
        <authorList>
            <person name="Xu Y."/>
            <person name="Ma L."/>
            <person name="Liu S."/>
            <person name="Liang Y."/>
            <person name="Liu Q."/>
            <person name="He Z."/>
            <person name="Tian L."/>
            <person name="Duan Y."/>
            <person name="Cai W."/>
            <person name="Li H."/>
            <person name="Song F."/>
        </authorList>
    </citation>
    <scope>NUCLEOTIDE SEQUENCE</scope>
    <source>
        <strain evidence="13">Cailab_2023a</strain>
    </source>
</reference>
<feature type="transmembrane region" description="Helical" evidence="12">
    <location>
        <begin position="308"/>
        <end position="326"/>
    </location>
</feature>
<evidence type="ECO:0000256" key="2">
    <source>
        <dbReference type="ARBA" id="ARBA00006459"/>
    </source>
</evidence>
<feature type="compositionally biased region" description="Polar residues" evidence="11">
    <location>
        <begin position="130"/>
        <end position="157"/>
    </location>
</feature>
<evidence type="ECO:0000256" key="9">
    <source>
        <dbReference type="PIRSR" id="PIRSR600175-2"/>
    </source>
</evidence>
<feature type="binding site" evidence="8">
    <location>
        <position position="321"/>
    </location>
    <ligand>
        <name>Na(+)</name>
        <dbReference type="ChEBI" id="CHEBI:29101"/>
        <label>1</label>
    </ligand>
</feature>
<dbReference type="SUPFAM" id="SSF161070">
    <property type="entry name" value="SNF-like"/>
    <property type="match status" value="1"/>
</dbReference>
<comment type="caution">
    <text evidence="13">The sequence shown here is derived from an EMBL/GenBank/DDBJ whole genome shotgun (WGS) entry which is preliminary data.</text>
</comment>
<dbReference type="NCBIfam" id="NF037979">
    <property type="entry name" value="Na_transp"/>
    <property type="match status" value="1"/>
</dbReference>
<protein>
    <recommendedName>
        <fullName evidence="10">Transporter</fullName>
    </recommendedName>
</protein>